<dbReference type="RefSeq" id="WP_220339492.1">
    <property type="nucleotide sequence ID" value="NZ_JAEUAX010000004.1"/>
</dbReference>
<feature type="transmembrane region" description="Helical" evidence="1">
    <location>
        <begin position="9"/>
        <end position="30"/>
    </location>
</feature>
<name>A0ABS7I0I5_9MICO</name>
<feature type="transmembrane region" description="Helical" evidence="1">
    <location>
        <begin position="76"/>
        <end position="94"/>
    </location>
</feature>
<dbReference type="GO" id="GO:0016301">
    <property type="term" value="F:kinase activity"/>
    <property type="evidence" value="ECO:0007669"/>
    <property type="project" value="UniProtKB-KW"/>
</dbReference>
<sequence length="140" mass="13770">MRTNLSGRIAAVLVGIEGLGLAALTVREIVAIASGDTGSMESAIALAVLTLVGAAAVIAFAFAIWGGQSWGRSGGIVTQLLILAVAFGAATGAFAVPAVALALAAPALVVLVLLVIAVRDAGRAARRQRDEEAGGQAPGA</sequence>
<evidence type="ECO:0000313" key="3">
    <source>
        <dbReference type="Proteomes" id="UP000777440"/>
    </source>
</evidence>
<protein>
    <submittedName>
        <fullName evidence="2">Histidine kinase</fullName>
    </submittedName>
</protein>
<keyword evidence="1" id="KW-0812">Transmembrane</keyword>
<keyword evidence="1" id="KW-0472">Membrane</keyword>
<evidence type="ECO:0000256" key="1">
    <source>
        <dbReference type="SAM" id="Phobius"/>
    </source>
</evidence>
<feature type="transmembrane region" description="Helical" evidence="1">
    <location>
        <begin position="100"/>
        <end position="118"/>
    </location>
</feature>
<keyword evidence="2" id="KW-0418">Kinase</keyword>
<reference evidence="2 3" key="1">
    <citation type="journal article" date="2021" name="MBio">
        <title>Poor Competitiveness of Bradyrhizobium in Pigeon Pea Root Colonization in Indian Soils.</title>
        <authorList>
            <person name="Chalasani D."/>
            <person name="Basu A."/>
            <person name="Pullabhotla S.V.S.R.N."/>
            <person name="Jorrin B."/>
            <person name="Neal A.L."/>
            <person name="Poole P.S."/>
            <person name="Podile A.R."/>
            <person name="Tkacz A."/>
        </authorList>
    </citation>
    <scope>NUCLEOTIDE SEQUENCE [LARGE SCALE GENOMIC DNA]</scope>
    <source>
        <strain evidence="2 3">HU12</strain>
    </source>
</reference>
<feature type="transmembrane region" description="Helical" evidence="1">
    <location>
        <begin position="42"/>
        <end position="64"/>
    </location>
</feature>
<keyword evidence="2" id="KW-0808">Transferase</keyword>
<proteinExistence type="predicted"/>
<keyword evidence="3" id="KW-1185">Reference proteome</keyword>
<dbReference type="Proteomes" id="UP000777440">
    <property type="component" value="Unassembled WGS sequence"/>
</dbReference>
<keyword evidence="1" id="KW-1133">Transmembrane helix</keyword>
<evidence type="ECO:0000313" key="2">
    <source>
        <dbReference type="EMBL" id="MBW9110099.1"/>
    </source>
</evidence>
<accession>A0ABS7I0I5</accession>
<gene>
    <name evidence="2" type="ORF">JNB61_09980</name>
</gene>
<dbReference type="EMBL" id="JAEUAX010000004">
    <property type="protein sequence ID" value="MBW9110099.1"/>
    <property type="molecule type" value="Genomic_DNA"/>
</dbReference>
<organism evidence="2 3">
    <name type="scientific">Microbacterium ureisolvens</name>
    <dbReference type="NCBI Taxonomy" id="2781186"/>
    <lineage>
        <taxon>Bacteria</taxon>
        <taxon>Bacillati</taxon>
        <taxon>Actinomycetota</taxon>
        <taxon>Actinomycetes</taxon>
        <taxon>Micrococcales</taxon>
        <taxon>Microbacteriaceae</taxon>
        <taxon>Microbacterium</taxon>
    </lineage>
</organism>
<comment type="caution">
    <text evidence="2">The sequence shown here is derived from an EMBL/GenBank/DDBJ whole genome shotgun (WGS) entry which is preliminary data.</text>
</comment>